<reference evidence="4 5" key="1">
    <citation type="journal article" date="2020" name="Nat. Food">
        <title>A phased Vanilla planifolia genome enables genetic improvement of flavour and production.</title>
        <authorList>
            <person name="Hasing T."/>
            <person name="Tang H."/>
            <person name="Brym M."/>
            <person name="Khazi F."/>
            <person name="Huang T."/>
            <person name="Chambers A.H."/>
        </authorList>
    </citation>
    <scope>NUCLEOTIDE SEQUENCE [LARGE SCALE GENOMIC DNA]</scope>
    <source>
        <tissue evidence="4">Leaf</tissue>
    </source>
</reference>
<accession>A0A835Q918</accession>
<organism evidence="4 5">
    <name type="scientific">Vanilla planifolia</name>
    <name type="common">Vanilla</name>
    <dbReference type="NCBI Taxonomy" id="51239"/>
    <lineage>
        <taxon>Eukaryota</taxon>
        <taxon>Viridiplantae</taxon>
        <taxon>Streptophyta</taxon>
        <taxon>Embryophyta</taxon>
        <taxon>Tracheophyta</taxon>
        <taxon>Spermatophyta</taxon>
        <taxon>Magnoliopsida</taxon>
        <taxon>Liliopsida</taxon>
        <taxon>Asparagales</taxon>
        <taxon>Orchidaceae</taxon>
        <taxon>Vanilloideae</taxon>
        <taxon>Vanilleae</taxon>
        <taxon>Vanilla</taxon>
    </lineage>
</organism>
<evidence type="ECO:0000313" key="5">
    <source>
        <dbReference type="Proteomes" id="UP000636800"/>
    </source>
</evidence>
<evidence type="ECO:0000313" key="4">
    <source>
        <dbReference type="EMBL" id="KAG0466470.1"/>
    </source>
</evidence>
<gene>
    <name evidence="4" type="ORF">HPP92_018050</name>
</gene>
<evidence type="ECO:0000256" key="3">
    <source>
        <dbReference type="SAM" id="MobiDB-lite"/>
    </source>
</evidence>
<proteinExistence type="predicted"/>
<dbReference type="InterPro" id="IPR040389">
    <property type="entry name" value="SMR"/>
</dbReference>
<evidence type="ECO:0000256" key="2">
    <source>
        <dbReference type="ARBA" id="ARBA00023306"/>
    </source>
</evidence>
<dbReference type="GO" id="GO:0004860">
    <property type="term" value="F:protein kinase inhibitor activity"/>
    <property type="evidence" value="ECO:0007669"/>
    <property type="project" value="UniProtKB-KW"/>
</dbReference>
<feature type="region of interest" description="Disordered" evidence="3">
    <location>
        <begin position="45"/>
        <end position="93"/>
    </location>
</feature>
<dbReference type="AlphaFoldDB" id="A0A835Q918"/>
<evidence type="ECO:0000256" key="1">
    <source>
        <dbReference type="ARBA" id="ARBA00023013"/>
    </source>
</evidence>
<keyword evidence="2" id="KW-0131">Cell cycle</keyword>
<keyword evidence="1" id="KW-0649">Protein kinase inhibitor</keyword>
<protein>
    <submittedName>
        <fullName evidence="4">Uncharacterized protein</fullName>
    </submittedName>
</protein>
<dbReference type="PANTHER" id="PTHR33142">
    <property type="entry name" value="CYCLIN-DEPENDENT PROTEIN KINASE INHIBITOR SMR13"/>
    <property type="match status" value="1"/>
</dbReference>
<dbReference type="Proteomes" id="UP000636800">
    <property type="component" value="Unassembled WGS sequence"/>
</dbReference>
<comment type="caution">
    <text evidence="4">The sequence shown here is derived from an EMBL/GenBank/DDBJ whole genome shotgun (WGS) entry which is preliminary data.</text>
</comment>
<dbReference type="EMBL" id="JADCNL010000009">
    <property type="protein sequence ID" value="KAG0466470.1"/>
    <property type="molecule type" value="Genomic_DNA"/>
</dbReference>
<sequence length="117" mass="13416">MQAYVRSSTAMWCCFCSSFSSSYLLRGKQKKEMVVFVGSRNRGANGYEEERADDEEGYRTPTSPSHRIPPMARCPPPPKKLASVSRCRKRSKGSRVRIGGLELMYCTTRKKIRREEE</sequence>
<dbReference type="GO" id="GO:0032875">
    <property type="term" value="P:regulation of DNA endoreduplication"/>
    <property type="evidence" value="ECO:0007669"/>
    <property type="project" value="InterPro"/>
</dbReference>
<name>A0A835Q918_VANPL</name>
<dbReference type="PANTHER" id="PTHR33142:SF8">
    <property type="entry name" value="CYCLIN-DEPENDENT PROTEIN KINASE INHIBITOR SMR9"/>
    <property type="match status" value="1"/>
</dbReference>
<keyword evidence="5" id="KW-1185">Reference proteome</keyword>